<dbReference type="InParanoid" id="A0A1V8S975"/>
<keyword evidence="3 4" id="KW-0732">Signal</keyword>
<dbReference type="GO" id="GO:0042918">
    <property type="term" value="P:alkanesulfonate transmembrane transport"/>
    <property type="evidence" value="ECO:0007669"/>
    <property type="project" value="TreeGrafter"/>
</dbReference>
<feature type="chain" id="PRO_5012167076" description="SsuA/THI5-like domain-containing protein" evidence="4">
    <location>
        <begin position="21"/>
        <end position="357"/>
    </location>
</feature>
<comment type="similarity">
    <text evidence="2">Belongs to the bacterial solute-binding protein SsuA/TauA family.</text>
</comment>
<comment type="subcellular location">
    <subcellularLocation>
        <location evidence="1">Periplasm</location>
    </subcellularLocation>
</comment>
<evidence type="ECO:0000256" key="2">
    <source>
        <dbReference type="ARBA" id="ARBA00010742"/>
    </source>
</evidence>
<evidence type="ECO:0000256" key="4">
    <source>
        <dbReference type="SAM" id="SignalP"/>
    </source>
</evidence>
<dbReference type="EMBL" id="NAJO01000088">
    <property type="protein sequence ID" value="OQN95547.1"/>
    <property type="molecule type" value="Genomic_DNA"/>
</dbReference>
<evidence type="ECO:0000256" key="1">
    <source>
        <dbReference type="ARBA" id="ARBA00004418"/>
    </source>
</evidence>
<comment type="caution">
    <text evidence="6">The sequence shown here is derived from an EMBL/GenBank/DDBJ whole genome shotgun (WGS) entry which is preliminary data.</text>
</comment>
<dbReference type="AlphaFoldDB" id="A0A1V8S975"/>
<feature type="domain" description="SsuA/THI5-like" evidence="5">
    <location>
        <begin position="31"/>
        <end position="181"/>
    </location>
</feature>
<dbReference type="InterPro" id="IPR015168">
    <property type="entry name" value="SsuA/THI5"/>
</dbReference>
<sequence>MRTTLLLLSSLAAGAPIAAALQHVNYGAFTQTATYSIANQLGFFTAYGLNVTYLQVPNSTYGYATLLNGGYDIMTGTIDNAVNLRFNSNQSLTVTGQLDQAPELTIASIPNITRVDQLKGFSLMVDSPVSGYAFILRKVLSRYGLYLENGDYTFRVVGSTVIRYADLVAGSLPNGTAVYATILTYPFTSEARDAYEPQRPIILASVADFIQPFTSSAFTVRESALQNTTSRALIRTFKAAMYAANQYLATPTRQGCSIEAIKNQLNVSITVAKSAYLAATNPLTGETSSPGGNFTMNRQGLLNVIDVRSQFRGFELVPADFNFNEAIVPGVGKLIDYSVRDEALAATVRYSPATSGC</sequence>
<keyword evidence="7" id="KW-1185">Reference proteome</keyword>
<dbReference type="OrthoDB" id="3471445at2759"/>
<dbReference type="SUPFAM" id="SSF53850">
    <property type="entry name" value="Periplasmic binding protein-like II"/>
    <property type="match status" value="1"/>
</dbReference>
<dbReference type="Gene3D" id="3.40.190.10">
    <property type="entry name" value="Periplasmic binding protein-like II"/>
    <property type="match status" value="2"/>
</dbReference>
<evidence type="ECO:0000313" key="7">
    <source>
        <dbReference type="Proteomes" id="UP000192596"/>
    </source>
</evidence>
<dbReference type="Proteomes" id="UP000192596">
    <property type="component" value="Unassembled WGS sequence"/>
</dbReference>
<dbReference type="STRING" id="1507870.A0A1V8S975"/>
<organism evidence="6 7">
    <name type="scientific">Cryoendolithus antarcticus</name>
    <dbReference type="NCBI Taxonomy" id="1507870"/>
    <lineage>
        <taxon>Eukaryota</taxon>
        <taxon>Fungi</taxon>
        <taxon>Dikarya</taxon>
        <taxon>Ascomycota</taxon>
        <taxon>Pezizomycotina</taxon>
        <taxon>Dothideomycetes</taxon>
        <taxon>Dothideomycetidae</taxon>
        <taxon>Cladosporiales</taxon>
        <taxon>Cladosporiaceae</taxon>
        <taxon>Cryoendolithus</taxon>
    </lineage>
</organism>
<dbReference type="PANTHER" id="PTHR30024">
    <property type="entry name" value="ALIPHATIC SULFONATES-BINDING PROTEIN-RELATED"/>
    <property type="match status" value="1"/>
</dbReference>
<gene>
    <name evidence="6" type="ORF">B0A48_18391</name>
</gene>
<reference evidence="7" key="1">
    <citation type="submission" date="2017-03" db="EMBL/GenBank/DDBJ databases">
        <title>Genomes of endolithic fungi from Antarctica.</title>
        <authorList>
            <person name="Coleine C."/>
            <person name="Masonjones S."/>
            <person name="Stajich J.E."/>
        </authorList>
    </citation>
    <scope>NUCLEOTIDE SEQUENCE [LARGE SCALE GENOMIC DNA]</scope>
    <source>
        <strain evidence="7">CCFEE 5527</strain>
    </source>
</reference>
<dbReference type="PANTHER" id="PTHR30024:SF47">
    <property type="entry name" value="TAURINE-BINDING PERIPLASMIC PROTEIN"/>
    <property type="match status" value="1"/>
</dbReference>
<evidence type="ECO:0000313" key="6">
    <source>
        <dbReference type="EMBL" id="OQN95547.1"/>
    </source>
</evidence>
<dbReference type="Pfam" id="PF09084">
    <property type="entry name" value="NMT1"/>
    <property type="match status" value="1"/>
</dbReference>
<proteinExistence type="inferred from homology"/>
<protein>
    <recommendedName>
        <fullName evidence="5">SsuA/THI5-like domain-containing protein</fullName>
    </recommendedName>
</protein>
<feature type="signal peptide" evidence="4">
    <location>
        <begin position="1"/>
        <end position="20"/>
    </location>
</feature>
<dbReference type="GO" id="GO:0042597">
    <property type="term" value="C:periplasmic space"/>
    <property type="evidence" value="ECO:0007669"/>
    <property type="project" value="UniProtKB-SubCell"/>
</dbReference>
<evidence type="ECO:0000256" key="3">
    <source>
        <dbReference type="ARBA" id="ARBA00022729"/>
    </source>
</evidence>
<accession>A0A1V8S975</accession>
<name>A0A1V8S975_9PEZI</name>
<evidence type="ECO:0000259" key="5">
    <source>
        <dbReference type="Pfam" id="PF09084"/>
    </source>
</evidence>